<dbReference type="RefSeq" id="WP_208918345.1">
    <property type="nucleotide sequence ID" value="NZ_LT840184.1"/>
</dbReference>
<evidence type="ECO:0000313" key="13">
    <source>
        <dbReference type="EMBL" id="SMF77169.1"/>
    </source>
</evidence>
<dbReference type="GO" id="GO:0005524">
    <property type="term" value="F:ATP binding"/>
    <property type="evidence" value="ECO:0007669"/>
    <property type="project" value="UniProtKB-KW"/>
</dbReference>
<dbReference type="GO" id="GO:0005886">
    <property type="term" value="C:plasma membrane"/>
    <property type="evidence" value="ECO:0007669"/>
    <property type="project" value="UniProtKB-SubCell"/>
</dbReference>
<keyword evidence="2" id="KW-0813">Transport</keyword>
<dbReference type="Pfam" id="PF00664">
    <property type="entry name" value="ABC_membrane"/>
    <property type="match status" value="1"/>
</dbReference>
<dbReference type="FunFam" id="3.40.50.300:FF:000287">
    <property type="entry name" value="Multidrug ABC transporter ATP-binding protein"/>
    <property type="match status" value="1"/>
</dbReference>
<evidence type="ECO:0000256" key="1">
    <source>
        <dbReference type="ARBA" id="ARBA00004651"/>
    </source>
</evidence>
<evidence type="ECO:0000256" key="7">
    <source>
        <dbReference type="ARBA" id="ARBA00022989"/>
    </source>
</evidence>
<dbReference type="PANTHER" id="PTHR43394">
    <property type="entry name" value="ATP-DEPENDENT PERMEASE MDL1, MITOCHONDRIAL"/>
    <property type="match status" value="1"/>
</dbReference>
<dbReference type="AlphaFoldDB" id="A0A1X7GZV1"/>
<dbReference type="FunFam" id="1.20.1560.10:FF:000011">
    <property type="entry name" value="Multidrug ABC transporter ATP-binding protein"/>
    <property type="match status" value="1"/>
</dbReference>
<feature type="transmembrane region" description="Helical" evidence="10">
    <location>
        <begin position="181"/>
        <end position="199"/>
    </location>
</feature>
<feature type="compositionally biased region" description="Gly residues" evidence="9">
    <location>
        <begin position="16"/>
        <end position="25"/>
    </location>
</feature>
<dbReference type="PANTHER" id="PTHR43394:SF1">
    <property type="entry name" value="ATP-BINDING CASSETTE SUB-FAMILY B MEMBER 10, MITOCHONDRIAL"/>
    <property type="match status" value="1"/>
</dbReference>
<feature type="domain" description="ABC transporter" evidence="11">
    <location>
        <begin position="382"/>
        <end position="616"/>
    </location>
</feature>
<sequence length="626" mass="69593">MSEKASKFRKPKNRGPMGGGPGGPGMMMPGEKAKDFKGTFKKLIAYLGQYKIAVAFVILFAIGSTIFNILGPKILGQATTKVFEGVMNIISGTGNGIDFSYISQIMFILVVLYIISALFAYIQGYIMSHVSMKVTYNLRRDISEKIHKLPLKYFDKRNYGEVLSHITNDVDAISQSLNQSLTQIITSVTSIIGIMIMMFTISWQMALVALCVLPMSFIFIMLVVKKSQKHFVAQQESLGHVNGHIEEMYGSHTVMKAFNGEEESLKKFDEHNEKLYNSAWKSQFLSGMMMPIMSFIGNIGYVAICILGGYLAANGRISVGDIQAFIQYMRQFTQPIAQVANISNVLQQTVAAAERVFEFLAEEEEPADTTTPADASHVQGAVRFENVHFGYNPEKTVINNFTASVQPGQKVAIVGPTGAGKTTIIKLLMRFYDIQDGAIMIDGNDIRDFTRKDLRSMFGMVLQDTWLYNNTIKENIRYGKLDATDDELYAAAKAAQVDHFIRTLPDGYDMVLNEEASNVSQGQKQLLTIARAILSNPKILILDEATSSVDTRTEVLIQKAMANLMKGRTSFVIAHRLSTIRDADLIFVMKDGDIIEQGTHDELLAQGGFYENLYNSQFSEGEEEAS</sequence>
<evidence type="ECO:0000256" key="6">
    <source>
        <dbReference type="ARBA" id="ARBA00022840"/>
    </source>
</evidence>
<dbReference type="SUPFAM" id="SSF90123">
    <property type="entry name" value="ABC transporter transmembrane region"/>
    <property type="match status" value="1"/>
</dbReference>
<evidence type="ECO:0000313" key="14">
    <source>
        <dbReference type="Proteomes" id="UP000192940"/>
    </source>
</evidence>
<protein>
    <submittedName>
        <fullName evidence="13">ATP-binding cassette, subfamily B</fullName>
    </submittedName>
</protein>
<name>A0A1X7GZV1_9BACL</name>
<keyword evidence="4 10" id="KW-0812">Transmembrane</keyword>
<evidence type="ECO:0000256" key="2">
    <source>
        <dbReference type="ARBA" id="ARBA00022448"/>
    </source>
</evidence>
<dbReference type="CDD" id="cd03254">
    <property type="entry name" value="ABCC_Glucan_exporter_like"/>
    <property type="match status" value="1"/>
</dbReference>
<evidence type="ECO:0000256" key="3">
    <source>
        <dbReference type="ARBA" id="ARBA00022475"/>
    </source>
</evidence>
<keyword evidence="6 13" id="KW-0067">ATP-binding</keyword>
<feature type="domain" description="ABC transmembrane type-1" evidence="12">
    <location>
        <begin position="55"/>
        <end position="348"/>
    </location>
</feature>
<reference evidence="13 14" key="1">
    <citation type="submission" date="2017-04" db="EMBL/GenBank/DDBJ databases">
        <authorList>
            <person name="Afonso C.L."/>
            <person name="Miller P.J."/>
            <person name="Scott M.A."/>
            <person name="Spackman E."/>
            <person name="Goraichik I."/>
            <person name="Dimitrov K.M."/>
            <person name="Suarez D.L."/>
            <person name="Swayne D.E."/>
        </authorList>
    </citation>
    <scope>NUCLEOTIDE SEQUENCE [LARGE SCALE GENOMIC DNA]</scope>
    <source>
        <strain evidence="13 14">N3/975</strain>
    </source>
</reference>
<keyword evidence="5" id="KW-0547">Nucleotide-binding</keyword>
<dbReference type="PROSITE" id="PS50893">
    <property type="entry name" value="ABC_TRANSPORTER_2"/>
    <property type="match status" value="1"/>
</dbReference>
<evidence type="ECO:0000256" key="8">
    <source>
        <dbReference type="ARBA" id="ARBA00023136"/>
    </source>
</evidence>
<proteinExistence type="predicted"/>
<feature type="transmembrane region" description="Helical" evidence="10">
    <location>
        <begin position="101"/>
        <end position="122"/>
    </location>
</feature>
<dbReference type="InterPro" id="IPR003439">
    <property type="entry name" value="ABC_transporter-like_ATP-bd"/>
</dbReference>
<dbReference type="SUPFAM" id="SSF52540">
    <property type="entry name" value="P-loop containing nucleoside triphosphate hydrolases"/>
    <property type="match status" value="1"/>
</dbReference>
<dbReference type="PROSITE" id="PS50929">
    <property type="entry name" value="ABC_TM1F"/>
    <property type="match status" value="1"/>
</dbReference>
<evidence type="ECO:0000259" key="12">
    <source>
        <dbReference type="PROSITE" id="PS50929"/>
    </source>
</evidence>
<keyword evidence="7 10" id="KW-1133">Transmembrane helix</keyword>
<dbReference type="InterPro" id="IPR003593">
    <property type="entry name" value="AAA+_ATPase"/>
</dbReference>
<evidence type="ECO:0000256" key="4">
    <source>
        <dbReference type="ARBA" id="ARBA00022692"/>
    </source>
</evidence>
<dbReference type="Gene3D" id="3.40.50.300">
    <property type="entry name" value="P-loop containing nucleotide triphosphate hydrolases"/>
    <property type="match status" value="1"/>
</dbReference>
<gene>
    <name evidence="13" type="ORF">SAMN05661091_1406</name>
</gene>
<feature type="region of interest" description="Disordered" evidence="9">
    <location>
        <begin position="1"/>
        <end position="25"/>
    </location>
</feature>
<dbReference type="PROSITE" id="PS00211">
    <property type="entry name" value="ABC_TRANSPORTER_1"/>
    <property type="match status" value="1"/>
</dbReference>
<dbReference type="InterPro" id="IPR039421">
    <property type="entry name" value="Type_1_exporter"/>
</dbReference>
<evidence type="ECO:0000256" key="5">
    <source>
        <dbReference type="ARBA" id="ARBA00022741"/>
    </source>
</evidence>
<organism evidence="13 14">
    <name type="scientific">Paenibacillus uliginis N3/975</name>
    <dbReference type="NCBI Taxonomy" id="1313296"/>
    <lineage>
        <taxon>Bacteria</taxon>
        <taxon>Bacillati</taxon>
        <taxon>Bacillota</taxon>
        <taxon>Bacilli</taxon>
        <taxon>Bacillales</taxon>
        <taxon>Paenibacillaceae</taxon>
        <taxon>Paenibacillus</taxon>
    </lineage>
</organism>
<dbReference type="InterPro" id="IPR011527">
    <property type="entry name" value="ABC1_TM_dom"/>
</dbReference>
<dbReference type="GO" id="GO:0015421">
    <property type="term" value="F:ABC-type oligopeptide transporter activity"/>
    <property type="evidence" value="ECO:0007669"/>
    <property type="project" value="TreeGrafter"/>
</dbReference>
<keyword evidence="3" id="KW-1003">Cell membrane</keyword>
<dbReference type="CDD" id="cd18547">
    <property type="entry name" value="ABC_6TM_Tm288_like"/>
    <property type="match status" value="1"/>
</dbReference>
<dbReference type="Gene3D" id="1.20.1560.10">
    <property type="entry name" value="ABC transporter type 1, transmembrane domain"/>
    <property type="match status" value="1"/>
</dbReference>
<dbReference type="SMART" id="SM00382">
    <property type="entry name" value="AAA"/>
    <property type="match status" value="1"/>
</dbReference>
<keyword evidence="8 10" id="KW-0472">Membrane</keyword>
<keyword evidence="14" id="KW-1185">Reference proteome</keyword>
<dbReference type="InterPro" id="IPR036640">
    <property type="entry name" value="ABC1_TM_sf"/>
</dbReference>
<evidence type="ECO:0000259" key="11">
    <source>
        <dbReference type="PROSITE" id="PS50893"/>
    </source>
</evidence>
<accession>A0A1X7GZV1</accession>
<dbReference type="Proteomes" id="UP000192940">
    <property type="component" value="Chromosome I"/>
</dbReference>
<evidence type="ECO:0000256" key="9">
    <source>
        <dbReference type="SAM" id="MobiDB-lite"/>
    </source>
</evidence>
<dbReference type="EMBL" id="LT840184">
    <property type="protein sequence ID" value="SMF77169.1"/>
    <property type="molecule type" value="Genomic_DNA"/>
</dbReference>
<feature type="transmembrane region" description="Helical" evidence="10">
    <location>
        <begin position="50"/>
        <end position="70"/>
    </location>
</feature>
<dbReference type="InterPro" id="IPR017871">
    <property type="entry name" value="ABC_transporter-like_CS"/>
</dbReference>
<comment type="subcellular location">
    <subcellularLocation>
        <location evidence="1">Cell membrane</location>
        <topology evidence="1">Multi-pass membrane protein</topology>
    </subcellularLocation>
</comment>
<feature type="transmembrane region" description="Helical" evidence="10">
    <location>
        <begin position="292"/>
        <end position="313"/>
    </location>
</feature>
<feature type="transmembrane region" description="Helical" evidence="10">
    <location>
        <begin position="205"/>
        <end position="224"/>
    </location>
</feature>
<dbReference type="STRING" id="1313296.SAMN05661091_1406"/>
<evidence type="ECO:0000256" key="10">
    <source>
        <dbReference type="SAM" id="Phobius"/>
    </source>
</evidence>
<dbReference type="Pfam" id="PF00005">
    <property type="entry name" value="ABC_tran"/>
    <property type="match status" value="1"/>
</dbReference>
<dbReference type="InterPro" id="IPR027417">
    <property type="entry name" value="P-loop_NTPase"/>
</dbReference>
<dbReference type="GO" id="GO:0016887">
    <property type="term" value="F:ATP hydrolysis activity"/>
    <property type="evidence" value="ECO:0007669"/>
    <property type="project" value="InterPro"/>
</dbReference>